<proteinExistence type="predicted"/>
<reference evidence="2" key="2">
    <citation type="submission" date="2025-09" db="UniProtKB">
        <authorList>
            <consortium name="Ensembl"/>
        </authorList>
    </citation>
    <scope>IDENTIFICATION</scope>
</reference>
<accession>A0A8C9FVQ1</accession>
<feature type="compositionally biased region" description="Basic residues" evidence="1">
    <location>
        <begin position="64"/>
        <end position="75"/>
    </location>
</feature>
<dbReference type="Ensembl" id="ENSPSTT00000022881.1">
    <property type="protein sequence ID" value="ENSPSTP00000021793.1"/>
    <property type="gene ID" value="ENSPSTG00000015937.1"/>
</dbReference>
<evidence type="ECO:0000313" key="2">
    <source>
        <dbReference type="Ensembl" id="ENSPSTP00000021793.1"/>
    </source>
</evidence>
<evidence type="ECO:0000313" key="3">
    <source>
        <dbReference type="Proteomes" id="UP000694428"/>
    </source>
</evidence>
<sequence>TIEAAEALLHMESPTCLRNARSPEFIHAAMRPDVIAETVVEVPADESEPMDSSPVRTSPDIHERMKKKKAGRKPKSQQSTISDGSPDLGIKKKPREGKGIVSHC</sequence>
<name>A0A8C9FVQ1_PAVCR</name>
<organism evidence="2 3">
    <name type="scientific">Pavo cristatus</name>
    <name type="common">Indian peafowl</name>
    <name type="synonym">Blue peafowl</name>
    <dbReference type="NCBI Taxonomy" id="9049"/>
    <lineage>
        <taxon>Eukaryota</taxon>
        <taxon>Metazoa</taxon>
        <taxon>Chordata</taxon>
        <taxon>Craniata</taxon>
        <taxon>Vertebrata</taxon>
        <taxon>Euteleostomi</taxon>
        <taxon>Archelosauria</taxon>
        <taxon>Archosauria</taxon>
        <taxon>Dinosauria</taxon>
        <taxon>Saurischia</taxon>
        <taxon>Theropoda</taxon>
        <taxon>Coelurosauria</taxon>
        <taxon>Aves</taxon>
        <taxon>Neognathae</taxon>
        <taxon>Galloanserae</taxon>
        <taxon>Galliformes</taxon>
        <taxon>Phasianidae</taxon>
        <taxon>Phasianinae</taxon>
        <taxon>Pavo</taxon>
    </lineage>
</organism>
<reference evidence="2" key="1">
    <citation type="submission" date="2025-08" db="UniProtKB">
        <authorList>
            <consortium name="Ensembl"/>
        </authorList>
    </citation>
    <scope>IDENTIFICATION</scope>
</reference>
<evidence type="ECO:0000256" key="1">
    <source>
        <dbReference type="SAM" id="MobiDB-lite"/>
    </source>
</evidence>
<dbReference type="Proteomes" id="UP000694428">
    <property type="component" value="Unplaced"/>
</dbReference>
<feature type="region of interest" description="Disordered" evidence="1">
    <location>
        <begin position="41"/>
        <end position="104"/>
    </location>
</feature>
<keyword evidence="3" id="KW-1185">Reference proteome</keyword>
<dbReference type="AlphaFoldDB" id="A0A8C9FVQ1"/>
<protein>
    <submittedName>
        <fullName evidence="2">Uncharacterized protein</fullName>
    </submittedName>
</protein>